<dbReference type="Proteomes" id="UP000811619">
    <property type="component" value="Unassembled WGS sequence"/>
</dbReference>
<feature type="compositionally biased region" description="Basic residues" evidence="1">
    <location>
        <begin position="152"/>
        <end position="161"/>
    </location>
</feature>
<organism evidence="2 3">
    <name type="scientific">Claviceps africana</name>
    <dbReference type="NCBI Taxonomy" id="83212"/>
    <lineage>
        <taxon>Eukaryota</taxon>
        <taxon>Fungi</taxon>
        <taxon>Dikarya</taxon>
        <taxon>Ascomycota</taxon>
        <taxon>Pezizomycotina</taxon>
        <taxon>Sordariomycetes</taxon>
        <taxon>Hypocreomycetidae</taxon>
        <taxon>Hypocreales</taxon>
        <taxon>Clavicipitaceae</taxon>
        <taxon>Claviceps</taxon>
    </lineage>
</organism>
<dbReference type="OrthoDB" id="4961064at2759"/>
<name>A0A8K0J7I1_9HYPO</name>
<accession>A0A8K0J7I1</accession>
<evidence type="ECO:0000313" key="2">
    <source>
        <dbReference type="EMBL" id="KAG5926705.1"/>
    </source>
</evidence>
<keyword evidence="3" id="KW-1185">Reference proteome</keyword>
<reference evidence="2" key="1">
    <citation type="journal article" date="2020" name="bioRxiv">
        <title>Whole genome comparisons of ergot fungi reveals the divergence and evolution of species within the genus Claviceps are the result of varying mechanisms driving genome evolution and host range expansion.</title>
        <authorList>
            <person name="Wyka S.A."/>
            <person name="Mondo S.J."/>
            <person name="Liu M."/>
            <person name="Dettman J."/>
            <person name="Nalam V."/>
            <person name="Broders K.D."/>
        </authorList>
    </citation>
    <scope>NUCLEOTIDE SEQUENCE</scope>
    <source>
        <strain evidence="2">CCC 489</strain>
    </source>
</reference>
<protein>
    <submittedName>
        <fullName evidence="2">Uncharacterized protein</fullName>
    </submittedName>
</protein>
<dbReference type="EMBL" id="SRPY01000243">
    <property type="protein sequence ID" value="KAG5926705.1"/>
    <property type="molecule type" value="Genomic_DNA"/>
</dbReference>
<feature type="region of interest" description="Disordered" evidence="1">
    <location>
        <begin position="55"/>
        <end position="169"/>
    </location>
</feature>
<gene>
    <name evidence="2" type="ORF">E4U42_003028</name>
</gene>
<evidence type="ECO:0000256" key="1">
    <source>
        <dbReference type="SAM" id="MobiDB-lite"/>
    </source>
</evidence>
<comment type="caution">
    <text evidence="2">The sequence shown here is derived from an EMBL/GenBank/DDBJ whole genome shotgun (WGS) entry which is preliminary data.</text>
</comment>
<dbReference type="AlphaFoldDB" id="A0A8K0J7I1"/>
<evidence type="ECO:0000313" key="3">
    <source>
        <dbReference type="Proteomes" id="UP000811619"/>
    </source>
</evidence>
<sequence length="169" mass="18494">MAQPYIAARSPEARRQLAGPTLGKDEIYRAAAARAAQIEAGAQINEIMKDLEKKAERARERKAAKARKNQCRLDERPSASRRRRSEKFVSLPSGLTLSKSDLAKTKRRASSHFGCGPRLVAKEKQAASIKPAPNPSVHSDTARRASVTTPRRTSKSKKSKKSSAALCLC</sequence>
<proteinExistence type="predicted"/>